<keyword evidence="4" id="KW-0813">Transport</keyword>
<evidence type="ECO:0000259" key="11">
    <source>
        <dbReference type="Pfam" id="PF06148"/>
    </source>
</evidence>
<dbReference type="GO" id="GO:0006891">
    <property type="term" value="P:intra-Golgi vesicle-mediated transport"/>
    <property type="evidence" value="ECO:0007669"/>
    <property type="project" value="TreeGrafter"/>
</dbReference>
<keyword evidence="13" id="KW-1185">Reference proteome</keyword>
<evidence type="ECO:0000256" key="6">
    <source>
        <dbReference type="ARBA" id="ARBA00023034"/>
    </source>
</evidence>
<dbReference type="GO" id="GO:0017119">
    <property type="term" value="C:Golgi transport complex"/>
    <property type="evidence" value="ECO:0007669"/>
    <property type="project" value="TreeGrafter"/>
</dbReference>
<proteinExistence type="inferred from homology"/>
<dbReference type="GO" id="GO:0015031">
    <property type="term" value="P:protein transport"/>
    <property type="evidence" value="ECO:0007669"/>
    <property type="project" value="UniProtKB-KW"/>
</dbReference>
<comment type="similarity">
    <text evidence="2">Belongs to the COG2 family.</text>
</comment>
<dbReference type="GeneID" id="54283940"/>
<dbReference type="InterPro" id="IPR009316">
    <property type="entry name" value="COG2"/>
</dbReference>
<dbReference type="OrthoDB" id="332281at2759"/>
<dbReference type="AlphaFoldDB" id="A0A6A5Y757"/>
<evidence type="ECO:0000256" key="2">
    <source>
        <dbReference type="ARBA" id="ARBA00007603"/>
    </source>
</evidence>
<accession>A0A6A5Y757</accession>
<keyword evidence="5" id="KW-0653">Protein transport</keyword>
<dbReference type="GO" id="GO:0007030">
    <property type="term" value="P:Golgi organization"/>
    <property type="evidence" value="ECO:0007669"/>
    <property type="project" value="InterPro"/>
</dbReference>
<evidence type="ECO:0000256" key="4">
    <source>
        <dbReference type="ARBA" id="ARBA00022448"/>
    </source>
</evidence>
<evidence type="ECO:0000256" key="7">
    <source>
        <dbReference type="ARBA" id="ARBA00023136"/>
    </source>
</evidence>
<dbReference type="Pfam" id="PF06148">
    <property type="entry name" value="COG2_N"/>
    <property type="match status" value="1"/>
</dbReference>
<feature type="compositionally biased region" description="Acidic residues" evidence="10">
    <location>
        <begin position="172"/>
        <end position="187"/>
    </location>
</feature>
<evidence type="ECO:0000313" key="13">
    <source>
        <dbReference type="Proteomes" id="UP000799778"/>
    </source>
</evidence>
<dbReference type="PANTHER" id="PTHR12961">
    <property type="entry name" value="CONSERVED OLIGOMERIC GOLGI COMPLEX COMPONENT 2"/>
    <property type="match status" value="1"/>
</dbReference>
<comment type="subcellular location">
    <subcellularLocation>
        <location evidence="1">Golgi apparatus membrane</location>
        <topology evidence="1">Peripheral membrane protein</topology>
    </subcellularLocation>
</comment>
<evidence type="ECO:0000256" key="3">
    <source>
        <dbReference type="ARBA" id="ARBA00020977"/>
    </source>
</evidence>
<feature type="coiled-coil region" evidence="9">
    <location>
        <begin position="110"/>
        <end position="164"/>
    </location>
</feature>
<evidence type="ECO:0000256" key="9">
    <source>
        <dbReference type="SAM" id="Coils"/>
    </source>
</evidence>
<name>A0A6A5Y757_9PLEO</name>
<dbReference type="PANTHER" id="PTHR12961:SF0">
    <property type="entry name" value="CONSERVED OLIGOMERIC GOLGI COMPLEX SUBUNIT 2"/>
    <property type="match status" value="1"/>
</dbReference>
<evidence type="ECO:0000256" key="1">
    <source>
        <dbReference type="ARBA" id="ARBA00004395"/>
    </source>
</evidence>
<dbReference type="InterPro" id="IPR024602">
    <property type="entry name" value="COG_su2_N"/>
</dbReference>
<keyword evidence="7" id="KW-0472">Membrane</keyword>
<dbReference type="GO" id="GO:0000139">
    <property type="term" value="C:Golgi membrane"/>
    <property type="evidence" value="ECO:0007669"/>
    <property type="project" value="UniProtKB-SubCell"/>
</dbReference>
<dbReference type="Proteomes" id="UP000799778">
    <property type="component" value="Unassembled WGS sequence"/>
</dbReference>
<feature type="region of interest" description="Disordered" evidence="10">
    <location>
        <begin position="164"/>
        <end position="189"/>
    </location>
</feature>
<evidence type="ECO:0000256" key="10">
    <source>
        <dbReference type="SAM" id="MobiDB-lite"/>
    </source>
</evidence>
<gene>
    <name evidence="12" type="ORF">BU24DRAFT_416780</name>
</gene>
<feature type="domain" description="Conserved oligomeric Golgi complex subunit 2 N-terminal" evidence="11">
    <location>
        <begin position="26"/>
        <end position="100"/>
    </location>
</feature>
<keyword evidence="6" id="KW-0333">Golgi apparatus</keyword>
<dbReference type="RefSeq" id="XP_033389455.1">
    <property type="nucleotide sequence ID" value="XM_033526543.1"/>
</dbReference>
<feature type="region of interest" description="Disordered" evidence="10">
    <location>
        <begin position="1"/>
        <end position="25"/>
    </location>
</feature>
<protein>
    <recommendedName>
        <fullName evidence="3">Conserved oligomeric Golgi complex subunit 2</fullName>
    </recommendedName>
    <alternativeName>
        <fullName evidence="8">Component of oligomeric Golgi complex 2</fullName>
    </alternativeName>
</protein>
<organism evidence="12 13">
    <name type="scientific">Aaosphaeria arxii CBS 175.79</name>
    <dbReference type="NCBI Taxonomy" id="1450172"/>
    <lineage>
        <taxon>Eukaryota</taxon>
        <taxon>Fungi</taxon>
        <taxon>Dikarya</taxon>
        <taxon>Ascomycota</taxon>
        <taxon>Pezizomycotina</taxon>
        <taxon>Dothideomycetes</taxon>
        <taxon>Pleosporomycetidae</taxon>
        <taxon>Pleosporales</taxon>
        <taxon>Pleosporales incertae sedis</taxon>
        <taxon>Aaosphaeria</taxon>
    </lineage>
</organism>
<dbReference type="EMBL" id="ML978066">
    <property type="protein sequence ID" value="KAF2021116.1"/>
    <property type="molecule type" value="Genomic_DNA"/>
</dbReference>
<evidence type="ECO:0000313" key="12">
    <source>
        <dbReference type="EMBL" id="KAF2021116.1"/>
    </source>
</evidence>
<evidence type="ECO:0000256" key="5">
    <source>
        <dbReference type="ARBA" id="ARBA00022927"/>
    </source>
</evidence>
<reference evidence="12" key="1">
    <citation type="journal article" date="2020" name="Stud. Mycol.">
        <title>101 Dothideomycetes genomes: a test case for predicting lifestyles and emergence of pathogens.</title>
        <authorList>
            <person name="Haridas S."/>
            <person name="Albert R."/>
            <person name="Binder M."/>
            <person name="Bloem J."/>
            <person name="Labutti K."/>
            <person name="Salamov A."/>
            <person name="Andreopoulos B."/>
            <person name="Baker S."/>
            <person name="Barry K."/>
            <person name="Bills G."/>
            <person name="Bluhm B."/>
            <person name="Cannon C."/>
            <person name="Castanera R."/>
            <person name="Culley D."/>
            <person name="Daum C."/>
            <person name="Ezra D."/>
            <person name="Gonzalez J."/>
            <person name="Henrissat B."/>
            <person name="Kuo A."/>
            <person name="Liang C."/>
            <person name="Lipzen A."/>
            <person name="Lutzoni F."/>
            <person name="Magnuson J."/>
            <person name="Mondo S."/>
            <person name="Nolan M."/>
            <person name="Ohm R."/>
            <person name="Pangilinan J."/>
            <person name="Park H.-J."/>
            <person name="Ramirez L."/>
            <person name="Alfaro M."/>
            <person name="Sun H."/>
            <person name="Tritt A."/>
            <person name="Yoshinaga Y."/>
            <person name="Zwiers L.-H."/>
            <person name="Turgeon B."/>
            <person name="Goodwin S."/>
            <person name="Spatafora J."/>
            <person name="Crous P."/>
            <person name="Grigoriev I."/>
        </authorList>
    </citation>
    <scope>NUCLEOTIDE SEQUENCE</scope>
    <source>
        <strain evidence="12">CBS 175.79</strain>
    </source>
</reference>
<evidence type="ECO:0000256" key="8">
    <source>
        <dbReference type="ARBA" id="ARBA00031344"/>
    </source>
</evidence>
<sequence>MSRFYVGGSTSASSDEDDDNLPFPTPLQRSDFLAADFSPSTYLSTLRNRHQTLEDLRSELRSRSQELNKELLDLVNSNYQDFLSLGSSLKGGDEKVEEVRVGLLGFRKDVEAAKGKVEEREEVVKDLVDERVRIRNDIAIGRALVDYEERLRLLEGRLRIETRTDSAKSGEYDDSSESEEDSDDDEGLFSSSVSKLRNHVQQYCLIQQIAKSVGETMPFITAQAPRVVKVRNTILLDLNNALRQAKAAGAKGSSRVMKIARIYADMDESAEAIKVLKSAKTS</sequence>
<feature type="coiled-coil region" evidence="9">
    <location>
        <begin position="43"/>
        <end position="77"/>
    </location>
</feature>
<keyword evidence="9" id="KW-0175">Coiled coil</keyword>